<evidence type="ECO:0000313" key="1">
    <source>
        <dbReference type="EMBL" id="KAJ2982210.1"/>
    </source>
</evidence>
<dbReference type="EMBL" id="JANJQO010000089">
    <property type="protein sequence ID" value="KAJ2982210.1"/>
    <property type="molecule type" value="Genomic_DNA"/>
</dbReference>
<evidence type="ECO:0000313" key="2">
    <source>
        <dbReference type="Proteomes" id="UP001143910"/>
    </source>
</evidence>
<comment type="caution">
    <text evidence="1">The sequence shown here is derived from an EMBL/GenBank/DDBJ whole genome shotgun (WGS) entry which is preliminary data.</text>
</comment>
<protein>
    <submittedName>
        <fullName evidence="1">Uncharacterized protein</fullName>
    </submittedName>
</protein>
<organism evidence="1 2">
    <name type="scientific">Zarea fungicola</name>
    <dbReference type="NCBI Taxonomy" id="93591"/>
    <lineage>
        <taxon>Eukaryota</taxon>
        <taxon>Fungi</taxon>
        <taxon>Dikarya</taxon>
        <taxon>Ascomycota</taxon>
        <taxon>Pezizomycotina</taxon>
        <taxon>Sordariomycetes</taxon>
        <taxon>Hypocreomycetidae</taxon>
        <taxon>Hypocreales</taxon>
        <taxon>Cordycipitaceae</taxon>
        <taxon>Zarea</taxon>
    </lineage>
</organism>
<accession>A0ACC1NTG1</accession>
<gene>
    <name evidence="1" type="ORF">NQ176_g1545</name>
</gene>
<dbReference type="Proteomes" id="UP001143910">
    <property type="component" value="Unassembled WGS sequence"/>
</dbReference>
<reference evidence="1" key="1">
    <citation type="submission" date="2022-08" db="EMBL/GenBank/DDBJ databases">
        <title>Genome Sequence of Lecanicillium fungicola.</title>
        <authorList>
            <person name="Buettner E."/>
        </authorList>
    </citation>
    <scope>NUCLEOTIDE SEQUENCE</scope>
    <source>
        <strain evidence="1">Babe33</strain>
    </source>
</reference>
<keyword evidence="2" id="KW-1185">Reference proteome</keyword>
<proteinExistence type="predicted"/>
<sequence>MKSTILLFAISAAAAVATVRRGTGIGAGILPDNGSLDGVLRNDRTPNNNQETEPDFAGLIPEVKWCA</sequence>
<name>A0ACC1NTG1_9HYPO</name>